<evidence type="ECO:0000256" key="4">
    <source>
        <dbReference type="ARBA" id="ARBA00022519"/>
    </source>
</evidence>
<feature type="transmembrane region" description="Helical" evidence="8">
    <location>
        <begin position="83"/>
        <end position="103"/>
    </location>
</feature>
<reference evidence="11" key="1">
    <citation type="submission" date="2015-11" db="EMBL/GenBank/DDBJ databases">
        <authorList>
            <person name="Blom J."/>
        </authorList>
    </citation>
    <scope>NUCLEOTIDE SEQUENCE [LARGE SCALE GENOMIC DNA]</scope>
</reference>
<dbReference type="Proteomes" id="UP000059419">
    <property type="component" value="Chromosome 1"/>
</dbReference>
<dbReference type="STRING" id="1619313.EM595_2312"/>
<dbReference type="Gene3D" id="1.20.1250.20">
    <property type="entry name" value="MFS general substrate transporter like domains"/>
    <property type="match status" value="2"/>
</dbReference>
<dbReference type="GO" id="GO:0030395">
    <property type="term" value="F:lactose binding"/>
    <property type="evidence" value="ECO:0007669"/>
    <property type="project" value="TreeGrafter"/>
</dbReference>
<dbReference type="EMBL" id="LN907827">
    <property type="protein sequence ID" value="CUU24545.1"/>
    <property type="molecule type" value="Genomic_DNA"/>
</dbReference>
<feature type="transmembrane region" description="Helical" evidence="8">
    <location>
        <begin position="137"/>
        <end position="161"/>
    </location>
</feature>
<feature type="transmembrane region" description="Helical" evidence="8">
    <location>
        <begin position="291"/>
        <end position="315"/>
    </location>
</feature>
<feature type="transmembrane region" description="Helical" evidence="8">
    <location>
        <begin position="46"/>
        <end position="71"/>
    </location>
</feature>
<feature type="transmembrane region" description="Helical" evidence="8">
    <location>
        <begin position="255"/>
        <end position="271"/>
    </location>
</feature>
<evidence type="ECO:0000313" key="11">
    <source>
        <dbReference type="Proteomes" id="UP000059419"/>
    </source>
</evidence>
<dbReference type="InterPro" id="IPR036259">
    <property type="entry name" value="MFS_trans_sf"/>
</dbReference>
<dbReference type="AlphaFoldDB" id="A0A0U5GN94"/>
<organism evidence="10 11">
    <name type="scientific">Duffyella gerundensis</name>
    <dbReference type="NCBI Taxonomy" id="1619313"/>
    <lineage>
        <taxon>Bacteria</taxon>
        <taxon>Pseudomonadati</taxon>
        <taxon>Pseudomonadota</taxon>
        <taxon>Gammaproteobacteria</taxon>
        <taxon>Enterobacterales</taxon>
        <taxon>Erwiniaceae</taxon>
        <taxon>Duffyella</taxon>
    </lineage>
</organism>
<dbReference type="PATRIC" id="fig|1619313.3.peg.2403"/>
<feature type="transmembrane region" description="Helical" evidence="8">
    <location>
        <begin position="413"/>
        <end position="432"/>
    </location>
</feature>
<dbReference type="PANTHER" id="PTHR23522">
    <property type="entry name" value="BLL5896 PROTEIN"/>
    <property type="match status" value="1"/>
</dbReference>
<feature type="domain" description="Major facilitator superfamily (MFS) profile" evidence="9">
    <location>
        <begin position="45"/>
        <end position="436"/>
    </location>
</feature>
<keyword evidence="3" id="KW-1003">Cell membrane</keyword>
<evidence type="ECO:0000256" key="7">
    <source>
        <dbReference type="ARBA" id="ARBA00023136"/>
    </source>
</evidence>
<keyword evidence="11" id="KW-1185">Reference proteome</keyword>
<dbReference type="SUPFAM" id="SSF103473">
    <property type="entry name" value="MFS general substrate transporter"/>
    <property type="match status" value="1"/>
</dbReference>
<evidence type="ECO:0000256" key="5">
    <source>
        <dbReference type="ARBA" id="ARBA00022692"/>
    </source>
</evidence>
<keyword evidence="2" id="KW-0813">Transport</keyword>
<feature type="transmembrane region" description="Helical" evidence="8">
    <location>
        <begin position="112"/>
        <end position="131"/>
    </location>
</feature>
<sequence>MLTLTFVINIQNCSKTPCAFFNVNVIICAPLQYEIVIMKTRHSHSYLILSFLLFFFFVTWSSTGSLLSIWLHQEVGLKAGDTGIIFSVVSFSTLFVQICYGFIQDKLGLRKHLLWFITALLIFSGPAYLLFGHLLKINVFLGSFFGGIYIGLTFNGGIGVLESYTERVARQSQFEFGKARMWGSLGWAVATFFAGLLFNINPALNFAVASCSGLIFFMLLMRLRVSSAPHAMEEAVAGGKVTLEDALRLLTLPRFWALVFFVVGTCIYGVYDQQFPVYFSSQFPTQHEGNAMYGYLNSFQVFLEAAGMFCAPWLVNRVGAKNGLIFAGMVMAMRMVASGLVEGPLLISITKLLHAVELPILLIAIFKYNSLNFDKRLSSTLYLVGFACTSSVIATVLSPLAGYSYEKYGFAQSYLFMGAMVFCITFISIFLLRSGKASLDPQVSQLSTI</sequence>
<dbReference type="Pfam" id="PF01306">
    <property type="entry name" value="LacY_symp"/>
    <property type="match status" value="1"/>
</dbReference>
<evidence type="ECO:0000256" key="6">
    <source>
        <dbReference type="ARBA" id="ARBA00022989"/>
    </source>
</evidence>
<dbReference type="PROSITE" id="PS50850">
    <property type="entry name" value="MFS"/>
    <property type="match status" value="1"/>
</dbReference>
<dbReference type="KEGG" id="ege:EM595_2312"/>
<evidence type="ECO:0000256" key="8">
    <source>
        <dbReference type="SAM" id="Phobius"/>
    </source>
</evidence>
<keyword evidence="4" id="KW-0997">Cell inner membrane</keyword>
<evidence type="ECO:0000259" key="9">
    <source>
        <dbReference type="PROSITE" id="PS50850"/>
    </source>
</evidence>
<feature type="transmembrane region" description="Helical" evidence="8">
    <location>
        <begin position="206"/>
        <end position="223"/>
    </location>
</feature>
<dbReference type="PRINTS" id="PR00174">
    <property type="entry name" value="LACYSMPORT"/>
</dbReference>
<proteinExistence type="predicted"/>
<comment type="subcellular location">
    <subcellularLocation>
        <location evidence="1">Cell inner membrane</location>
        <topology evidence="1">Multi-pass membrane protein</topology>
    </subcellularLocation>
</comment>
<dbReference type="GO" id="GO:0005886">
    <property type="term" value="C:plasma membrane"/>
    <property type="evidence" value="ECO:0007669"/>
    <property type="project" value="UniProtKB-SubCell"/>
</dbReference>
<dbReference type="NCBIfam" id="NF007077">
    <property type="entry name" value="PRK09528.1"/>
    <property type="match status" value="1"/>
</dbReference>
<gene>
    <name evidence="10" type="ORF">EM595_2312</name>
</gene>
<evidence type="ECO:0000256" key="1">
    <source>
        <dbReference type="ARBA" id="ARBA00004429"/>
    </source>
</evidence>
<keyword evidence="5 8" id="KW-0812">Transmembrane</keyword>
<dbReference type="InterPro" id="IPR000576">
    <property type="entry name" value="LacY/RafB_perm_fam"/>
</dbReference>
<dbReference type="NCBIfam" id="TIGR00882">
    <property type="entry name" value="2A0105"/>
    <property type="match status" value="1"/>
</dbReference>
<keyword evidence="7 8" id="KW-0472">Membrane</keyword>
<evidence type="ECO:0000313" key="10">
    <source>
        <dbReference type="EMBL" id="CUU24545.1"/>
    </source>
</evidence>
<evidence type="ECO:0000256" key="3">
    <source>
        <dbReference type="ARBA" id="ARBA00022475"/>
    </source>
</evidence>
<accession>A0A0U5GN94</accession>
<dbReference type="InterPro" id="IPR020846">
    <property type="entry name" value="MFS_dom"/>
</dbReference>
<feature type="transmembrane region" description="Helical" evidence="8">
    <location>
        <begin position="380"/>
        <end position="401"/>
    </location>
</feature>
<feature type="transmembrane region" description="Helical" evidence="8">
    <location>
        <begin position="182"/>
        <end position="200"/>
    </location>
</feature>
<evidence type="ECO:0000256" key="2">
    <source>
        <dbReference type="ARBA" id="ARBA00022448"/>
    </source>
</evidence>
<name>A0A0U5GN94_9GAMM</name>
<protein>
    <submittedName>
        <fullName evidence="10">Galactoside permease</fullName>
    </submittedName>
</protein>
<dbReference type="PANTHER" id="PTHR23522:SF10">
    <property type="entry name" value="3-PHENYLPROPIONIC ACID TRANSPORTER-RELATED"/>
    <property type="match status" value="1"/>
</dbReference>
<feature type="transmembrane region" description="Helical" evidence="8">
    <location>
        <begin position="322"/>
        <end position="341"/>
    </location>
</feature>
<keyword evidence="6 8" id="KW-1133">Transmembrane helix</keyword>
<dbReference type="GO" id="GO:0015528">
    <property type="term" value="F:lactose:proton symporter activity"/>
    <property type="evidence" value="ECO:0007669"/>
    <property type="project" value="TreeGrafter"/>
</dbReference>
<feature type="transmembrane region" description="Helical" evidence="8">
    <location>
        <begin position="347"/>
        <end position="368"/>
    </location>
</feature>